<evidence type="ECO:0000313" key="1">
    <source>
        <dbReference type="EMBL" id="NIK73453.1"/>
    </source>
</evidence>
<accession>A0A846MPG8</accession>
<gene>
    <name evidence="1" type="ORF">FHS56_000939</name>
</gene>
<proteinExistence type="predicted"/>
<name>A0A846MPG8_9BACT</name>
<reference evidence="1 2" key="1">
    <citation type="submission" date="2020-03" db="EMBL/GenBank/DDBJ databases">
        <title>Genomic Encyclopedia of Type Strains, Phase IV (KMG-IV): sequencing the most valuable type-strain genomes for metagenomic binning, comparative biology and taxonomic classification.</title>
        <authorList>
            <person name="Goeker M."/>
        </authorList>
    </citation>
    <scope>NUCLEOTIDE SEQUENCE [LARGE SCALE GENOMIC DNA]</scope>
    <source>
        <strain evidence="1 2">DSM 5718</strain>
    </source>
</reference>
<dbReference type="EMBL" id="JAASRN010000001">
    <property type="protein sequence ID" value="NIK73453.1"/>
    <property type="molecule type" value="Genomic_DNA"/>
</dbReference>
<keyword evidence="2" id="KW-1185">Reference proteome</keyword>
<evidence type="ECO:0000313" key="2">
    <source>
        <dbReference type="Proteomes" id="UP000537126"/>
    </source>
</evidence>
<protein>
    <submittedName>
        <fullName evidence="1">Uncharacterized protein</fullName>
    </submittedName>
</protein>
<sequence>MARKLTTKEIKRRRRAVNRIKEIKRLNFVPPMKAVDVEAVKAEFAAKKA</sequence>
<dbReference type="RefSeq" id="WP_166917842.1">
    <property type="nucleotide sequence ID" value="NZ_JAASRN010000001.1"/>
</dbReference>
<dbReference type="Proteomes" id="UP000537126">
    <property type="component" value="Unassembled WGS sequence"/>
</dbReference>
<comment type="caution">
    <text evidence="1">The sequence shown here is derived from an EMBL/GenBank/DDBJ whole genome shotgun (WGS) entry which is preliminary data.</text>
</comment>
<organism evidence="1 2">
    <name type="scientific">Thermonema lapsum</name>
    <dbReference type="NCBI Taxonomy" id="28195"/>
    <lineage>
        <taxon>Bacteria</taxon>
        <taxon>Pseudomonadati</taxon>
        <taxon>Bacteroidota</taxon>
        <taxon>Cytophagia</taxon>
        <taxon>Cytophagales</taxon>
        <taxon>Thermonemataceae</taxon>
        <taxon>Thermonema</taxon>
    </lineage>
</organism>
<dbReference type="AlphaFoldDB" id="A0A846MPG8"/>